<evidence type="ECO:0000313" key="2">
    <source>
        <dbReference type="EMBL" id="EQM95301.1"/>
    </source>
</evidence>
<evidence type="ECO:0000313" key="3">
    <source>
        <dbReference type="Proteomes" id="UP000003973"/>
    </source>
</evidence>
<sequence length="56" mass="6234">MTFRSGKFRQNVRLISDKNNKGNKIRNGTSRSGNLPVTCIRLPAGQYLSDAIAPDR</sequence>
<dbReference type="AlphaFoldDB" id="T5LEK1"/>
<dbReference type="HOGENOM" id="CLU_3009970_0_0_4"/>
<keyword evidence="3" id="KW-1185">Reference proteome</keyword>
<feature type="region of interest" description="Disordered" evidence="1">
    <location>
        <begin position="1"/>
        <end position="36"/>
    </location>
</feature>
<organism evidence="2 3">
    <name type="scientific">Oxalobacter paraformigenes</name>
    <dbReference type="NCBI Taxonomy" id="556268"/>
    <lineage>
        <taxon>Bacteria</taxon>
        <taxon>Pseudomonadati</taxon>
        <taxon>Pseudomonadota</taxon>
        <taxon>Betaproteobacteria</taxon>
        <taxon>Burkholderiales</taxon>
        <taxon>Oxalobacteraceae</taxon>
        <taxon>Oxalobacter</taxon>
    </lineage>
</organism>
<gene>
    <name evidence="2" type="ORF">OFAG_02132</name>
</gene>
<name>T5LEK1_9BURK</name>
<accession>T5LEK1</accession>
<reference evidence="2" key="1">
    <citation type="submission" date="2011-10" db="EMBL/GenBank/DDBJ databases">
        <title>The Genome Sequence of Oxalobacter formigenes HOxBLS.</title>
        <authorList>
            <consortium name="The Broad Institute Genome Sequencing Platform"/>
            <person name="Earl A."/>
            <person name="Ward D."/>
            <person name="Feldgarden M."/>
            <person name="Gevers D."/>
            <person name="Allison M.J."/>
            <person name="Humphrey S."/>
            <person name="Young S.K."/>
            <person name="Zeng Q."/>
            <person name="Gargeya S."/>
            <person name="Fitzgerald M."/>
            <person name="Haas B."/>
            <person name="Abouelleil A."/>
            <person name="Alvarado L."/>
            <person name="Arachchi H.M."/>
            <person name="Berlin A."/>
            <person name="Brown A."/>
            <person name="Chapman S.B."/>
            <person name="Chen Z."/>
            <person name="Dunbar C."/>
            <person name="Freedman E."/>
            <person name="Gearin G."/>
            <person name="Goldberg J."/>
            <person name="Griggs A."/>
            <person name="Gujja S."/>
            <person name="Heiman D."/>
            <person name="Howarth C."/>
            <person name="Larson L."/>
            <person name="Lui A."/>
            <person name="MacDonald P.J.P."/>
            <person name="Montmayeur A."/>
            <person name="Murphy C."/>
            <person name="Neiman D."/>
            <person name="Pearson M."/>
            <person name="Priest M."/>
            <person name="Roberts A."/>
            <person name="Saif S."/>
            <person name="Shea T."/>
            <person name="Shenoy N."/>
            <person name="Sisk P."/>
            <person name="Stolte C."/>
            <person name="Sykes S."/>
            <person name="Wortman J."/>
            <person name="Nusbaum C."/>
            <person name="Birren B."/>
        </authorList>
    </citation>
    <scope>NUCLEOTIDE SEQUENCE [LARGE SCALE GENOMIC DNA]</scope>
    <source>
        <strain evidence="2">HOxBLS</strain>
    </source>
</reference>
<proteinExistence type="predicted"/>
<protein>
    <submittedName>
        <fullName evidence="2">Uncharacterized protein</fullName>
    </submittedName>
</protein>
<dbReference type="EMBL" id="ACDP02000006">
    <property type="protein sequence ID" value="EQM95301.1"/>
    <property type="molecule type" value="Genomic_DNA"/>
</dbReference>
<evidence type="ECO:0000256" key="1">
    <source>
        <dbReference type="SAM" id="MobiDB-lite"/>
    </source>
</evidence>
<dbReference type="Proteomes" id="UP000003973">
    <property type="component" value="Unassembled WGS sequence"/>
</dbReference>
<feature type="compositionally biased region" description="Polar residues" evidence="1">
    <location>
        <begin position="26"/>
        <end position="35"/>
    </location>
</feature>
<comment type="caution">
    <text evidence="2">The sequence shown here is derived from an EMBL/GenBank/DDBJ whole genome shotgun (WGS) entry which is preliminary data.</text>
</comment>